<dbReference type="EMBL" id="BAABBA010000015">
    <property type="protein sequence ID" value="GAA4288513.1"/>
    <property type="molecule type" value="Genomic_DNA"/>
</dbReference>
<accession>A0ABP8EWZ1</accession>
<comment type="caution">
    <text evidence="1">The sequence shown here is derived from an EMBL/GenBank/DDBJ whole genome shotgun (WGS) entry which is preliminary data.</text>
</comment>
<sequence length="69" mass="7135">MRFCGPPPARADAGAVRSSGCCDVMRRLPARLVPWAGPGAADYARKEPSATVPEKGVGNVGKIGKRGLT</sequence>
<name>A0ABP8EWZ1_9MICO</name>
<evidence type="ECO:0000313" key="2">
    <source>
        <dbReference type="Proteomes" id="UP001499841"/>
    </source>
</evidence>
<proteinExistence type="predicted"/>
<gene>
    <name evidence="1" type="ORF">GCM10022262_28730</name>
</gene>
<protein>
    <submittedName>
        <fullName evidence="1">Uncharacterized protein</fullName>
    </submittedName>
</protein>
<dbReference type="Proteomes" id="UP001499841">
    <property type="component" value="Unassembled WGS sequence"/>
</dbReference>
<organism evidence="1 2">
    <name type="scientific">Georgenia daeguensis</name>
    <dbReference type="NCBI Taxonomy" id="908355"/>
    <lineage>
        <taxon>Bacteria</taxon>
        <taxon>Bacillati</taxon>
        <taxon>Actinomycetota</taxon>
        <taxon>Actinomycetes</taxon>
        <taxon>Micrococcales</taxon>
        <taxon>Bogoriellaceae</taxon>
        <taxon>Georgenia</taxon>
    </lineage>
</organism>
<keyword evidence="2" id="KW-1185">Reference proteome</keyword>
<evidence type="ECO:0000313" key="1">
    <source>
        <dbReference type="EMBL" id="GAA4288513.1"/>
    </source>
</evidence>
<reference evidence="2" key="1">
    <citation type="journal article" date="2019" name="Int. J. Syst. Evol. Microbiol.">
        <title>The Global Catalogue of Microorganisms (GCM) 10K type strain sequencing project: providing services to taxonomists for standard genome sequencing and annotation.</title>
        <authorList>
            <consortium name="The Broad Institute Genomics Platform"/>
            <consortium name="The Broad Institute Genome Sequencing Center for Infectious Disease"/>
            <person name="Wu L."/>
            <person name="Ma J."/>
        </authorList>
    </citation>
    <scope>NUCLEOTIDE SEQUENCE [LARGE SCALE GENOMIC DNA]</scope>
    <source>
        <strain evidence="2">JCM 17459</strain>
    </source>
</reference>